<dbReference type="RefSeq" id="WP_221046829.1">
    <property type="nucleotide sequence ID" value="NZ_AP019782.1"/>
</dbReference>
<accession>A0A8D5AMJ6</accession>
<evidence type="ECO:0000259" key="1">
    <source>
        <dbReference type="Pfam" id="PF04773"/>
    </source>
</evidence>
<dbReference type="AlphaFoldDB" id="A0A8D5AMJ6"/>
<dbReference type="PANTHER" id="PTHR30273">
    <property type="entry name" value="PERIPLASMIC SIGNAL SENSOR AND SIGMA FACTOR ACTIVATOR FECR-RELATED"/>
    <property type="match status" value="1"/>
</dbReference>
<dbReference type="PIRSF" id="PIRSF018266">
    <property type="entry name" value="FecR"/>
    <property type="match status" value="1"/>
</dbReference>
<gene>
    <name evidence="3" type="ORF">MoryE10_17660</name>
</gene>
<evidence type="ECO:0000313" key="3">
    <source>
        <dbReference type="EMBL" id="BBL71160.1"/>
    </source>
</evidence>
<dbReference type="Pfam" id="PF16220">
    <property type="entry name" value="DUF4880"/>
    <property type="match status" value="1"/>
</dbReference>
<dbReference type="Proteomes" id="UP000824988">
    <property type="component" value="Chromosome"/>
</dbReference>
<dbReference type="EMBL" id="AP019782">
    <property type="protein sequence ID" value="BBL71160.1"/>
    <property type="molecule type" value="Genomic_DNA"/>
</dbReference>
<evidence type="ECO:0000259" key="2">
    <source>
        <dbReference type="Pfam" id="PF16220"/>
    </source>
</evidence>
<evidence type="ECO:0000313" key="4">
    <source>
        <dbReference type="Proteomes" id="UP000824988"/>
    </source>
</evidence>
<reference evidence="3" key="1">
    <citation type="submission" date="2019-06" db="EMBL/GenBank/DDBJ databases">
        <title>Complete genome sequence of Methylogaea oryzae strain JCM16910.</title>
        <authorList>
            <person name="Asakawa S."/>
        </authorList>
    </citation>
    <scope>NUCLEOTIDE SEQUENCE</scope>
    <source>
        <strain evidence="3">E10</strain>
    </source>
</reference>
<dbReference type="InterPro" id="IPR006860">
    <property type="entry name" value="FecR"/>
</dbReference>
<feature type="domain" description="FecR N-terminal" evidence="2">
    <location>
        <begin position="14"/>
        <end position="56"/>
    </location>
</feature>
<dbReference type="Pfam" id="PF04773">
    <property type="entry name" value="FecR"/>
    <property type="match status" value="1"/>
</dbReference>
<dbReference type="InterPro" id="IPR012373">
    <property type="entry name" value="Ferrdict_sens_TM"/>
</dbReference>
<sequence>MPLRPDSESARLRDEAVAWLVRLHSGDMAPGERLSLERWRARSAGHENAWREAEALWQGMDSLCEQAIPGSRPLPQESASAGRAFPRRRLPSKRWSAVAAAVALAWGLAIYPPARWLADYSTGTGQMLTVSLEDGSTVTLNTATALRVEFSENRRDIRLLSGEASFKVAKDAGRPFVVASDHGSARAVGTEFLVRETGDGLDVAVLEGTVSMEAGGQALLSHHQLGSYRQGAALRVDKAAPVENLAAWRDGYVIFDNTPLRAALAQIDRYRPGRVLLLNEKLADYRVSGVFSVDDIDRALRALGETTPARVAFVSSYVALVR</sequence>
<dbReference type="GO" id="GO:0016989">
    <property type="term" value="F:sigma factor antagonist activity"/>
    <property type="evidence" value="ECO:0007669"/>
    <property type="project" value="TreeGrafter"/>
</dbReference>
<dbReference type="InterPro" id="IPR032623">
    <property type="entry name" value="FecR_N"/>
</dbReference>
<proteinExistence type="predicted"/>
<feature type="domain" description="FecR protein" evidence="1">
    <location>
        <begin position="119"/>
        <end position="210"/>
    </location>
</feature>
<dbReference type="KEGG" id="moz:MoryE10_17660"/>
<keyword evidence="4" id="KW-1185">Reference proteome</keyword>
<protein>
    <submittedName>
        <fullName evidence="3">Sensor</fullName>
    </submittedName>
</protein>
<name>A0A8D5AMJ6_9GAMM</name>
<organism evidence="3 4">
    <name type="scientific">Methylogaea oryzae</name>
    <dbReference type="NCBI Taxonomy" id="1295382"/>
    <lineage>
        <taxon>Bacteria</taxon>
        <taxon>Pseudomonadati</taxon>
        <taxon>Pseudomonadota</taxon>
        <taxon>Gammaproteobacteria</taxon>
        <taxon>Methylococcales</taxon>
        <taxon>Methylococcaceae</taxon>
        <taxon>Methylogaea</taxon>
    </lineage>
</organism>
<dbReference type="PANTHER" id="PTHR30273:SF2">
    <property type="entry name" value="PROTEIN FECR"/>
    <property type="match status" value="1"/>
</dbReference>